<gene>
    <name evidence="2" type="ORF">ACFQKD_05465</name>
</gene>
<sequence length="158" mass="15790">MNRPRLLAALRSLVLAVGLAGHVAVAAFVIQLPPPPETGDGVPVGFAFAFALIGTAVAGIVTAVGYGLPVGEGRLRLGPLADRSCRYRLVAGGAASSLTGLSLVVGLAMLLQGRPAVVVWVLGVGLLVGGVVALAVGGLVVAIRLGVDGVRESLRTRA</sequence>
<feature type="transmembrane region" description="Helical" evidence="1">
    <location>
        <begin position="89"/>
        <end position="111"/>
    </location>
</feature>
<dbReference type="Proteomes" id="UP001596388">
    <property type="component" value="Unassembled WGS sequence"/>
</dbReference>
<proteinExistence type="predicted"/>
<organism evidence="2 3">
    <name type="scientific">Halobaculum marinum</name>
    <dbReference type="NCBI Taxonomy" id="3031996"/>
    <lineage>
        <taxon>Archaea</taxon>
        <taxon>Methanobacteriati</taxon>
        <taxon>Methanobacteriota</taxon>
        <taxon>Stenosarchaea group</taxon>
        <taxon>Halobacteria</taxon>
        <taxon>Halobacteriales</taxon>
        <taxon>Haloferacaceae</taxon>
        <taxon>Halobaculum</taxon>
    </lineage>
</organism>
<reference evidence="2 3" key="1">
    <citation type="journal article" date="2019" name="Int. J. Syst. Evol. Microbiol.">
        <title>The Global Catalogue of Microorganisms (GCM) 10K type strain sequencing project: providing services to taxonomists for standard genome sequencing and annotation.</title>
        <authorList>
            <consortium name="The Broad Institute Genomics Platform"/>
            <consortium name="The Broad Institute Genome Sequencing Center for Infectious Disease"/>
            <person name="Wu L."/>
            <person name="Ma J."/>
        </authorList>
    </citation>
    <scope>NUCLEOTIDE SEQUENCE [LARGE SCALE GENOMIC DNA]</scope>
    <source>
        <strain evidence="2 3">DT55</strain>
    </source>
</reference>
<dbReference type="GeneID" id="79269360"/>
<dbReference type="AlphaFoldDB" id="A0ABD5WXU6"/>
<protein>
    <submittedName>
        <fullName evidence="2">Uncharacterized protein</fullName>
    </submittedName>
</protein>
<keyword evidence="1" id="KW-1133">Transmembrane helix</keyword>
<dbReference type="EMBL" id="JBHTAG010000002">
    <property type="protein sequence ID" value="MFC7096748.1"/>
    <property type="molecule type" value="Genomic_DNA"/>
</dbReference>
<keyword evidence="3" id="KW-1185">Reference proteome</keyword>
<evidence type="ECO:0000313" key="3">
    <source>
        <dbReference type="Proteomes" id="UP001596388"/>
    </source>
</evidence>
<keyword evidence="1" id="KW-0472">Membrane</keyword>
<accession>A0ABD5WXU6</accession>
<evidence type="ECO:0000313" key="2">
    <source>
        <dbReference type="EMBL" id="MFC7096748.1"/>
    </source>
</evidence>
<feature type="transmembrane region" description="Helical" evidence="1">
    <location>
        <begin position="42"/>
        <end position="68"/>
    </location>
</feature>
<dbReference type="RefSeq" id="WP_276238791.1">
    <property type="nucleotide sequence ID" value="NZ_CP119989.1"/>
</dbReference>
<name>A0ABD5WXU6_9EURY</name>
<keyword evidence="1" id="KW-0812">Transmembrane</keyword>
<evidence type="ECO:0000256" key="1">
    <source>
        <dbReference type="SAM" id="Phobius"/>
    </source>
</evidence>
<comment type="caution">
    <text evidence="2">The sequence shown here is derived from an EMBL/GenBank/DDBJ whole genome shotgun (WGS) entry which is preliminary data.</text>
</comment>
<feature type="transmembrane region" description="Helical" evidence="1">
    <location>
        <begin position="117"/>
        <end position="147"/>
    </location>
</feature>